<dbReference type="NCBIfam" id="NF033587">
    <property type="entry name" value="transpos_IS6"/>
    <property type="match status" value="1"/>
</dbReference>
<evidence type="ECO:0000259" key="4">
    <source>
        <dbReference type="Pfam" id="PF13610"/>
    </source>
</evidence>
<evidence type="ECO:0000256" key="1">
    <source>
        <dbReference type="ARBA" id="ARBA00022578"/>
    </source>
</evidence>
<evidence type="ECO:0000313" key="5">
    <source>
        <dbReference type="EMBL" id="EDQ33097.1"/>
    </source>
</evidence>
<dbReference type="AlphaFoldDB" id="A9D7K7"/>
<reference evidence="5 6" key="2">
    <citation type="submission" date="2012-06" db="EMBL/GenBank/DDBJ databases">
        <authorList>
            <person name="Fiebig A."/>
        </authorList>
    </citation>
    <scope>NUCLEOTIDE SEQUENCE [LARGE SCALE GENOMIC DNA]</scope>
    <source>
        <strain evidence="5 6">DFL-43</strain>
    </source>
</reference>
<name>A9D7K7_HOEPD</name>
<gene>
    <name evidence="5" type="ORF">HPDFL43_16516</name>
</gene>
<keyword evidence="6" id="KW-1185">Reference proteome</keyword>
<dbReference type="PANTHER" id="PTHR35528:SF3">
    <property type="entry name" value="BLL1675 PROTEIN"/>
    <property type="match status" value="1"/>
</dbReference>
<dbReference type="OrthoDB" id="4315389at2"/>
<dbReference type="GO" id="GO:0006310">
    <property type="term" value="P:DNA recombination"/>
    <property type="evidence" value="ECO:0007669"/>
    <property type="project" value="UniProtKB-KW"/>
</dbReference>
<dbReference type="InterPro" id="IPR032874">
    <property type="entry name" value="DDE_dom"/>
</dbReference>
<dbReference type="GO" id="GO:0032196">
    <property type="term" value="P:transposition"/>
    <property type="evidence" value="ECO:0007669"/>
    <property type="project" value="UniProtKB-KW"/>
</dbReference>
<reference evidence="5 6" key="1">
    <citation type="submission" date="2007-10" db="EMBL/GenBank/DDBJ databases">
        <authorList>
            <person name="Wagner-Dobler I."/>
            <person name="Ferriera S."/>
            <person name="Johnson J."/>
            <person name="Kravitz S."/>
            <person name="Beeson K."/>
            <person name="Sutton G."/>
            <person name="Rogers Y.-H."/>
            <person name="Friedman R."/>
            <person name="Frazier M."/>
            <person name="Venter J.C."/>
        </authorList>
    </citation>
    <scope>NUCLEOTIDE SEQUENCE [LARGE SCALE GENOMIC DNA]</scope>
    <source>
        <strain evidence="5 6">DFL-43</strain>
    </source>
</reference>
<evidence type="ECO:0000256" key="3">
    <source>
        <dbReference type="ARBA" id="ARBA00023172"/>
    </source>
</evidence>
<protein>
    <submittedName>
        <fullName evidence="5">Transposase</fullName>
    </submittedName>
</protein>
<dbReference type="GO" id="GO:0003677">
    <property type="term" value="F:DNA binding"/>
    <property type="evidence" value="ECO:0007669"/>
    <property type="project" value="UniProtKB-KW"/>
</dbReference>
<keyword evidence="3" id="KW-0233">DNA recombination</keyword>
<sequence length="237" mass="27886">MTEDASAQYKRHRFPAEVIAHAVWLYYRFPLSLRDVEDLLAERGIEVSFQTVAEWARKFGLKFARQLRRRSGGNFADKWHLDEMVVSIKGKKYWLWRAVDANGYVLDALLQSRRNKGAALRLMRKLLKSQGVTPRVMVTDKLRSYSAAKRQLMPGIEHRSHKGLNNRVENSHLPVRRRERRMMRFKSARQCQRFVSTHGQIANLFHLHRKHMTATDHRQLRAHASTTWREIALSFKA</sequence>
<feature type="domain" description="DDE" evidence="4">
    <location>
        <begin position="78"/>
        <end position="206"/>
    </location>
</feature>
<proteinExistence type="predicted"/>
<dbReference type="HOGENOM" id="CLU_067322_1_2_5"/>
<dbReference type="InterPro" id="IPR047930">
    <property type="entry name" value="Transpos_IS6"/>
</dbReference>
<organism evidence="5 6">
    <name type="scientific">Hoeflea phototrophica (strain DSM 17068 / NCIMB 14078 / DFL-43)</name>
    <dbReference type="NCBI Taxonomy" id="411684"/>
    <lineage>
        <taxon>Bacteria</taxon>
        <taxon>Pseudomonadati</taxon>
        <taxon>Pseudomonadota</taxon>
        <taxon>Alphaproteobacteria</taxon>
        <taxon>Hyphomicrobiales</taxon>
        <taxon>Rhizobiaceae</taxon>
        <taxon>Hoeflea</taxon>
    </lineage>
</organism>
<comment type="caution">
    <text evidence="5">The sequence shown here is derived from an EMBL/GenBank/DDBJ whole genome shotgun (WGS) entry which is preliminary data.</text>
</comment>
<dbReference type="PANTHER" id="PTHR35528">
    <property type="entry name" value="BLL1675 PROTEIN"/>
    <property type="match status" value="1"/>
</dbReference>
<dbReference type="Pfam" id="PF13610">
    <property type="entry name" value="DDE_Tnp_IS240"/>
    <property type="match status" value="1"/>
</dbReference>
<dbReference type="InterPro" id="IPR052183">
    <property type="entry name" value="IS_Transposase"/>
</dbReference>
<keyword evidence="1" id="KW-0815">Transposition</keyword>
<dbReference type="STRING" id="411684.HPDFL43_16516"/>
<dbReference type="RefSeq" id="WP_007199054.1">
    <property type="nucleotide sequence ID" value="NZ_CM002917.1"/>
</dbReference>
<evidence type="ECO:0000256" key="2">
    <source>
        <dbReference type="ARBA" id="ARBA00023125"/>
    </source>
</evidence>
<dbReference type="EMBL" id="ABIA03000004">
    <property type="protein sequence ID" value="EDQ33097.1"/>
    <property type="molecule type" value="Genomic_DNA"/>
</dbReference>
<keyword evidence="2" id="KW-0238">DNA-binding</keyword>
<dbReference type="eggNOG" id="COG3316">
    <property type="taxonomic scope" value="Bacteria"/>
</dbReference>
<dbReference type="Proteomes" id="UP000004291">
    <property type="component" value="Chromosome"/>
</dbReference>
<evidence type="ECO:0000313" key="6">
    <source>
        <dbReference type="Proteomes" id="UP000004291"/>
    </source>
</evidence>
<accession>A9D7K7</accession>